<dbReference type="InterPro" id="IPR051789">
    <property type="entry name" value="Bact_Polyamine_Transport"/>
</dbReference>
<feature type="transmembrane region" description="Helical" evidence="8">
    <location>
        <begin position="103"/>
        <end position="126"/>
    </location>
</feature>
<feature type="compositionally biased region" description="Basic and acidic residues" evidence="9">
    <location>
        <begin position="267"/>
        <end position="293"/>
    </location>
</feature>
<keyword evidence="5 8" id="KW-0812">Transmembrane</keyword>
<dbReference type="InterPro" id="IPR035906">
    <property type="entry name" value="MetI-like_sf"/>
</dbReference>
<dbReference type="InterPro" id="IPR000515">
    <property type="entry name" value="MetI-like"/>
</dbReference>
<reference evidence="12" key="1">
    <citation type="journal article" date="2019" name="Int. J. Syst. Evol. Microbiol.">
        <title>The Global Catalogue of Microorganisms (GCM) 10K type strain sequencing project: providing services to taxonomists for standard genome sequencing and annotation.</title>
        <authorList>
            <consortium name="The Broad Institute Genomics Platform"/>
            <consortium name="The Broad Institute Genome Sequencing Center for Infectious Disease"/>
            <person name="Wu L."/>
            <person name="Ma J."/>
        </authorList>
    </citation>
    <scope>NUCLEOTIDE SEQUENCE [LARGE SCALE GENOMIC DNA]</scope>
    <source>
        <strain evidence="12">CCM 7043</strain>
    </source>
</reference>
<keyword evidence="4" id="KW-1003">Cell membrane</keyword>
<comment type="subcellular location">
    <subcellularLocation>
        <location evidence="1 8">Cell membrane</location>
        <topology evidence="1 8">Multi-pass membrane protein</topology>
    </subcellularLocation>
</comment>
<keyword evidence="3 8" id="KW-0813">Transport</keyword>
<dbReference type="PROSITE" id="PS50928">
    <property type="entry name" value="ABC_TM1"/>
    <property type="match status" value="1"/>
</dbReference>
<evidence type="ECO:0000256" key="4">
    <source>
        <dbReference type="ARBA" id="ARBA00022475"/>
    </source>
</evidence>
<accession>A0ABW4EYM4</accession>
<sequence length="293" mass="31111">MTTVRSTRTALGVVCALGLALLYLPLLVSVLYSFNEGVDGKQTARLTGWSLGAYADAWQDDSLRTAALTGFQVALVVAAVSGLLGSVWGYSMVRHPSAQVRRVLAGLAYLLVIMPEVVLAVSLLQFAGRVGIPLGFLTLAAAHTPVTMVVVALIVRARVLTLDRRLEDAGRDLGASELRILGDIVAPALLPAVLTGTVLAFTFSFDDLVISAFLTTPSVNTLPVYLYSSLNYGTTPAVYAATTAVLAVTIVALGIAGLLHRRSARRRPPEPPAPERDPGTDERQPLPVRRLSE</sequence>
<dbReference type="CDD" id="cd06261">
    <property type="entry name" value="TM_PBP2"/>
    <property type="match status" value="1"/>
</dbReference>
<evidence type="ECO:0000256" key="5">
    <source>
        <dbReference type="ARBA" id="ARBA00022692"/>
    </source>
</evidence>
<comment type="caution">
    <text evidence="11">The sequence shown here is derived from an EMBL/GenBank/DDBJ whole genome shotgun (WGS) entry which is preliminary data.</text>
</comment>
<gene>
    <name evidence="11" type="ORF">ACFSJD_16565</name>
</gene>
<feature type="region of interest" description="Disordered" evidence="9">
    <location>
        <begin position="263"/>
        <end position="293"/>
    </location>
</feature>
<evidence type="ECO:0000256" key="8">
    <source>
        <dbReference type="RuleBase" id="RU363032"/>
    </source>
</evidence>
<dbReference type="Pfam" id="PF00528">
    <property type="entry name" value="BPD_transp_1"/>
    <property type="match status" value="1"/>
</dbReference>
<evidence type="ECO:0000256" key="3">
    <source>
        <dbReference type="ARBA" id="ARBA00022448"/>
    </source>
</evidence>
<dbReference type="EMBL" id="JBHUCO010000015">
    <property type="protein sequence ID" value="MFD1519110.1"/>
    <property type="molecule type" value="Genomic_DNA"/>
</dbReference>
<evidence type="ECO:0000256" key="9">
    <source>
        <dbReference type="SAM" id="MobiDB-lite"/>
    </source>
</evidence>
<evidence type="ECO:0000256" key="7">
    <source>
        <dbReference type="ARBA" id="ARBA00023136"/>
    </source>
</evidence>
<keyword evidence="12" id="KW-1185">Reference proteome</keyword>
<name>A0ABW4EYM4_9PSEU</name>
<dbReference type="Proteomes" id="UP001597114">
    <property type="component" value="Unassembled WGS sequence"/>
</dbReference>
<dbReference type="PANTHER" id="PTHR43848:SF2">
    <property type="entry name" value="PUTRESCINE TRANSPORT SYSTEM PERMEASE PROTEIN POTI"/>
    <property type="match status" value="1"/>
</dbReference>
<evidence type="ECO:0000259" key="10">
    <source>
        <dbReference type="PROSITE" id="PS50928"/>
    </source>
</evidence>
<evidence type="ECO:0000313" key="11">
    <source>
        <dbReference type="EMBL" id="MFD1519110.1"/>
    </source>
</evidence>
<comment type="similarity">
    <text evidence="2">Belongs to the binding-protein-dependent transport system permease family. CysTW subfamily.</text>
</comment>
<dbReference type="PANTHER" id="PTHR43848">
    <property type="entry name" value="PUTRESCINE TRANSPORT SYSTEM PERMEASE PROTEIN POTI"/>
    <property type="match status" value="1"/>
</dbReference>
<evidence type="ECO:0000256" key="2">
    <source>
        <dbReference type="ARBA" id="ARBA00007069"/>
    </source>
</evidence>
<evidence type="ECO:0000313" key="12">
    <source>
        <dbReference type="Proteomes" id="UP001597114"/>
    </source>
</evidence>
<feature type="transmembrane region" description="Helical" evidence="8">
    <location>
        <begin position="184"/>
        <end position="205"/>
    </location>
</feature>
<protein>
    <submittedName>
        <fullName evidence="11">ABC transporter permease</fullName>
    </submittedName>
</protein>
<keyword evidence="6 8" id="KW-1133">Transmembrane helix</keyword>
<proteinExistence type="inferred from homology"/>
<feature type="transmembrane region" description="Helical" evidence="8">
    <location>
        <begin position="71"/>
        <end position="91"/>
    </location>
</feature>
<feature type="domain" description="ABC transmembrane type-1" evidence="10">
    <location>
        <begin position="67"/>
        <end position="257"/>
    </location>
</feature>
<feature type="transmembrane region" description="Helical" evidence="8">
    <location>
        <begin position="12"/>
        <end position="34"/>
    </location>
</feature>
<dbReference type="SUPFAM" id="SSF161098">
    <property type="entry name" value="MetI-like"/>
    <property type="match status" value="1"/>
</dbReference>
<evidence type="ECO:0000256" key="6">
    <source>
        <dbReference type="ARBA" id="ARBA00022989"/>
    </source>
</evidence>
<dbReference type="Gene3D" id="1.10.3720.10">
    <property type="entry name" value="MetI-like"/>
    <property type="match status" value="1"/>
</dbReference>
<dbReference type="RefSeq" id="WP_344718595.1">
    <property type="nucleotide sequence ID" value="NZ_BAAAUS010000001.1"/>
</dbReference>
<organism evidence="11 12">
    <name type="scientific">Pseudonocardia yunnanensis</name>
    <dbReference type="NCBI Taxonomy" id="58107"/>
    <lineage>
        <taxon>Bacteria</taxon>
        <taxon>Bacillati</taxon>
        <taxon>Actinomycetota</taxon>
        <taxon>Actinomycetes</taxon>
        <taxon>Pseudonocardiales</taxon>
        <taxon>Pseudonocardiaceae</taxon>
        <taxon>Pseudonocardia</taxon>
    </lineage>
</organism>
<feature type="transmembrane region" description="Helical" evidence="8">
    <location>
        <begin position="132"/>
        <end position="155"/>
    </location>
</feature>
<keyword evidence="7 8" id="KW-0472">Membrane</keyword>
<feature type="transmembrane region" description="Helical" evidence="8">
    <location>
        <begin position="237"/>
        <end position="259"/>
    </location>
</feature>
<evidence type="ECO:0000256" key="1">
    <source>
        <dbReference type="ARBA" id="ARBA00004651"/>
    </source>
</evidence>